<dbReference type="AlphaFoldDB" id="A0A6P0UR93"/>
<proteinExistence type="predicted"/>
<evidence type="ECO:0000256" key="2">
    <source>
        <dbReference type="ARBA" id="ARBA00023136"/>
    </source>
</evidence>
<keyword evidence="4" id="KW-0732">Signal</keyword>
<dbReference type="InterPro" id="IPR012910">
    <property type="entry name" value="Plug_dom"/>
</dbReference>
<dbReference type="SUPFAM" id="SSF49464">
    <property type="entry name" value="Carboxypeptidase regulatory domain-like"/>
    <property type="match status" value="1"/>
</dbReference>
<dbReference type="InterPro" id="IPR041700">
    <property type="entry name" value="OMP_b-brl_3"/>
</dbReference>
<name>A0A6P0UR93_9FLAO</name>
<evidence type="ECO:0000256" key="4">
    <source>
        <dbReference type="SAM" id="SignalP"/>
    </source>
</evidence>
<comment type="caution">
    <text evidence="7">The sequence shown here is derived from an EMBL/GenBank/DDBJ whole genome shotgun (WGS) entry which is preliminary data.</text>
</comment>
<feature type="domain" description="Outer membrane protein beta-barrel" evidence="6">
    <location>
        <begin position="406"/>
        <end position="747"/>
    </location>
</feature>
<dbReference type="Gene3D" id="2.40.170.20">
    <property type="entry name" value="TonB-dependent receptor, beta-barrel domain"/>
    <property type="match status" value="1"/>
</dbReference>
<evidence type="ECO:0000259" key="6">
    <source>
        <dbReference type="Pfam" id="PF14905"/>
    </source>
</evidence>
<dbReference type="Gene3D" id="2.60.40.1120">
    <property type="entry name" value="Carboxypeptidase-like, regulatory domain"/>
    <property type="match status" value="1"/>
</dbReference>
<keyword evidence="7" id="KW-0675">Receptor</keyword>
<feature type="chain" id="PRO_5026885763" evidence="4">
    <location>
        <begin position="19"/>
        <end position="770"/>
    </location>
</feature>
<dbReference type="Proteomes" id="UP000468581">
    <property type="component" value="Unassembled WGS sequence"/>
</dbReference>
<organism evidence="7 8">
    <name type="scientific">Leptobacterium flavescens</name>
    <dbReference type="NCBI Taxonomy" id="472055"/>
    <lineage>
        <taxon>Bacteria</taxon>
        <taxon>Pseudomonadati</taxon>
        <taxon>Bacteroidota</taxon>
        <taxon>Flavobacteriia</taxon>
        <taxon>Flavobacteriales</taxon>
        <taxon>Flavobacteriaceae</taxon>
        <taxon>Leptobacterium</taxon>
    </lineage>
</organism>
<keyword evidence="2" id="KW-0472">Membrane</keyword>
<dbReference type="PANTHER" id="PTHR40980">
    <property type="entry name" value="PLUG DOMAIN-CONTAINING PROTEIN"/>
    <property type="match status" value="1"/>
</dbReference>
<keyword evidence="3" id="KW-0998">Cell outer membrane</keyword>
<dbReference type="Gene3D" id="2.170.130.10">
    <property type="entry name" value="TonB-dependent receptor, plug domain"/>
    <property type="match status" value="1"/>
</dbReference>
<reference evidence="7 8" key="1">
    <citation type="submission" date="2020-01" db="EMBL/GenBank/DDBJ databases">
        <title>Leptobacterium flavescens.</title>
        <authorList>
            <person name="Wang G."/>
        </authorList>
    </citation>
    <scope>NUCLEOTIDE SEQUENCE [LARGE SCALE GENOMIC DNA]</scope>
    <source>
        <strain evidence="7 8">KCTC 22160</strain>
    </source>
</reference>
<dbReference type="GO" id="GO:0009279">
    <property type="term" value="C:cell outer membrane"/>
    <property type="evidence" value="ECO:0007669"/>
    <property type="project" value="UniProtKB-SubCell"/>
</dbReference>
<feature type="signal peptide" evidence="4">
    <location>
        <begin position="1"/>
        <end position="18"/>
    </location>
</feature>
<dbReference type="SUPFAM" id="SSF56935">
    <property type="entry name" value="Porins"/>
    <property type="match status" value="1"/>
</dbReference>
<sequence>MKSLFFLLFFLLSISLFSQKTHLKGKVIDKQDQEPIAYATVTIYNGTRLIDGVSTDEEGNFQLKTTAPFTHLELSFLGYKSLKLPFSEIKDPLHLLFTLEVDINNLDEVVLKGERTLTRFKTDRKIINLGSDIQQSGVNALEAFDQIPEIQADIGTGTLSLRGNDNVRLLINGKPSSLNAVELLEQVPASLVESVEIITSPSVKYRADGLSGIINIKLKKQNDPGLSLGLNSSAGTGGRFRTSTDGNYRLPFANFRWSLSRAESDITNNQTIRRLFNDGNTENIFTPYKTDGLIYRISSGLDLFVKDRHEFSVEFNFTDDSHTSSNLSSYTDVTDRDDYEYLRESSHFHYITILNANYRLKFDKKDHFLELDYHTNISNNDYPIRDLEDGILQFDQFLTEDFVLQSIAADYKLPLNGKLLAEAGVVRSSQILDSRSLLDPSNGSASDNSFSYDEELWGIYGLLKLAHKNFTLQTGLRFEYFYSDSQIRAEGFRNKQKFVNLFPSFHFSYKINYLNTLNLSYSKRVSRPDFHQLNAFQIVSPLFIWEYNPGITPEFSDNIELSYQKNSKKLNLNLTVFYRHRKDVILWTESSENNRQVFRYENAGNFNSLGFESSFNYKIAPFWRSRLTSNYYYTKINRNINVSWHDLFSSNIQFKNTFNIGKRITADITYLYNFKQQRAFNFLAPRNRLDLAVQGSFFEKRLSTAFRLVDVLNRNVFENNSRSLNLSQHTVWDIELQRRNFLVSINYKLFESKLRSRNRKNRRYNEAPID</sequence>
<evidence type="ECO:0000256" key="3">
    <source>
        <dbReference type="ARBA" id="ARBA00023237"/>
    </source>
</evidence>
<gene>
    <name evidence="7" type="ORF">GWK08_16360</name>
</gene>
<dbReference type="EMBL" id="JAABOO010000004">
    <property type="protein sequence ID" value="NER15030.1"/>
    <property type="molecule type" value="Genomic_DNA"/>
</dbReference>
<dbReference type="InterPro" id="IPR037066">
    <property type="entry name" value="Plug_dom_sf"/>
</dbReference>
<dbReference type="Pfam" id="PF07715">
    <property type="entry name" value="Plug"/>
    <property type="match status" value="1"/>
</dbReference>
<evidence type="ECO:0000256" key="1">
    <source>
        <dbReference type="ARBA" id="ARBA00004442"/>
    </source>
</evidence>
<dbReference type="InterPro" id="IPR036942">
    <property type="entry name" value="Beta-barrel_TonB_sf"/>
</dbReference>
<keyword evidence="8" id="KW-1185">Reference proteome</keyword>
<feature type="domain" description="TonB-dependent receptor plug" evidence="5">
    <location>
        <begin position="134"/>
        <end position="213"/>
    </location>
</feature>
<evidence type="ECO:0000313" key="8">
    <source>
        <dbReference type="Proteomes" id="UP000468581"/>
    </source>
</evidence>
<evidence type="ECO:0000313" key="7">
    <source>
        <dbReference type="EMBL" id="NER15030.1"/>
    </source>
</evidence>
<accession>A0A6P0UR93</accession>
<dbReference type="Pfam" id="PF14905">
    <property type="entry name" value="OMP_b-brl_3"/>
    <property type="match status" value="1"/>
</dbReference>
<dbReference type="PANTHER" id="PTHR40980:SF4">
    <property type="entry name" value="TONB-DEPENDENT RECEPTOR-LIKE BETA-BARREL DOMAIN-CONTAINING PROTEIN"/>
    <property type="match status" value="1"/>
</dbReference>
<evidence type="ECO:0000259" key="5">
    <source>
        <dbReference type="Pfam" id="PF07715"/>
    </source>
</evidence>
<comment type="subcellular location">
    <subcellularLocation>
        <location evidence="1">Cell outer membrane</location>
    </subcellularLocation>
</comment>
<dbReference type="RefSeq" id="WP_163608332.1">
    <property type="nucleotide sequence ID" value="NZ_JAABOO010000004.1"/>
</dbReference>
<dbReference type="InterPro" id="IPR008969">
    <property type="entry name" value="CarboxyPept-like_regulatory"/>
</dbReference>
<protein>
    <submittedName>
        <fullName evidence="7">TonB-dependent receptor</fullName>
    </submittedName>
</protein>
<dbReference type="Pfam" id="PF13715">
    <property type="entry name" value="CarbopepD_reg_2"/>
    <property type="match status" value="1"/>
</dbReference>